<organism evidence="1 2">
    <name type="scientific">Sphingomonas immobilis</name>
    <dbReference type="NCBI Taxonomy" id="3063997"/>
    <lineage>
        <taxon>Bacteria</taxon>
        <taxon>Pseudomonadati</taxon>
        <taxon>Pseudomonadota</taxon>
        <taxon>Alphaproteobacteria</taxon>
        <taxon>Sphingomonadales</taxon>
        <taxon>Sphingomonadaceae</taxon>
        <taxon>Sphingomonas</taxon>
    </lineage>
</organism>
<name>A0ABT8ZWI6_9SPHN</name>
<comment type="caution">
    <text evidence="1">The sequence shown here is derived from an EMBL/GenBank/DDBJ whole genome shotgun (WGS) entry which is preliminary data.</text>
</comment>
<keyword evidence="2" id="KW-1185">Reference proteome</keyword>
<proteinExistence type="predicted"/>
<evidence type="ECO:0000313" key="2">
    <source>
        <dbReference type="Proteomes" id="UP001176468"/>
    </source>
</evidence>
<reference evidence="1" key="1">
    <citation type="submission" date="2023-07" db="EMBL/GenBank/DDBJ databases">
        <authorList>
            <person name="Kim M.K."/>
        </authorList>
    </citation>
    <scope>NUCLEOTIDE SEQUENCE</scope>
    <source>
        <strain evidence="1">CA1-15</strain>
    </source>
</reference>
<sequence>MTPPTPAEAAGDARWLAHRYDPQADAVHFLPVSRADHAGATFLTDEYLPAGLTPLVVRRSEAMAAAPPPAPLHFLFHSAYCCSTLLARAADRPGWAMGLKEPVILNDINGWRRRGGRGPDMAQVLADTLTLLARPFGAGEAVIAKPSTAVNGLAQAMLTLRPEAHAILMYAPLRTYLASIAKKGIDGRLWVRTLLNGMLDDRLIDLGFEPRDYLGQTDLQVAAVGWLAHQMLFARLVAAFPGRVRTLDSATLLADPGGALRAMGMLFGKPLDNAAVAEMLAGPAFRTHSKSGAAFDAGDRASEHDAAARVHADEIDKVAIWAEAVAAGAGVSLTLPAALV</sequence>
<dbReference type="Proteomes" id="UP001176468">
    <property type="component" value="Unassembled WGS sequence"/>
</dbReference>
<dbReference type="EMBL" id="JAUQSZ010000002">
    <property type="protein sequence ID" value="MDO7841577.1"/>
    <property type="molecule type" value="Genomic_DNA"/>
</dbReference>
<evidence type="ECO:0000313" key="1">
    <source>
        <dbReference type="EMBL" id="MDO7841577.1"/>
    </source>
</evidence>
<dbReference type="RefSeq" id="WP_304560021.1">
    <property type="nucleotide sequence ID" value="NZ_JAUQSZ010000002.1"/>
</dbReference>
<gene>
    <name evidence="1" type="ORF">Q5H94_04515</name>
</gene>
<protein>
    <submittedName>
        <fullName evidence="1">Uncharacterized protein</fullName>
    </submittedName>
</protein>
<accession>A0ABT8ZWI6</accession>